<dbReference type="PROSITE" id="PS00177">
    <property type="entry name" value="TOPOISOMERASE_II"/>
    <property type="match status" value="1"/>
</dbReference>
<dbReference type="InterPro" id="IPR006171">
    <property type="entry name" value="TOPRIM_dom"/>
</dbReference>
<dbReference type="InterPro" id="IPR018522">
    <property type="entry name" value="TopoIIA_CS"/>
</dbReference>
<evidence type="ECO:0000256" key="1">
    <source>
        <dbReference type="ARBA" id="ARBA00000185"/>
    </source>
</evidence>
<dbReference type="PRINTS" id="PR01159">
    <property type="entry name" value="DNAGYRASEB"/>
</dbReference>
<dbReference type="SUPFAM" id="SSF56719">
    <property type="entry name" value="Type II DNA topoisomerase"/>
    <property type="match status" value="1"/>
</dbReference>
<accession>E7G2M1</accession>
<dbReference type="PROSITE" id="PS50880">
    <property type="entry name" value="TOPRIM"/>
    <property type="match status" value="1"/>
</dbReference>
<dbReference type="GO" id="GO:0003677">
    <property type="term" value="F:DNA binding"/>
    <property type="evidence" value="ECO:0007669"/>
    <property type="project" value="UniProtKB-KW"/>
</dbReference>
<dbReference type="EMBL" id="ADHO01000028">
    <property type="protein sequence ID" value="EFX42370.1"/>
    <property type="molecule type" value="Genomic_DNA"/>
</dbReference>
<comment type="caution">
    <text evidence="12">The sequence shown here is derived from an EMBL/GenBank/DDBJ whole genome shotgun (WGS) entry which is preliminary data.</text>
</comment>
<evidence type="ECO:0000256" key="9">
    <source>
        <dbReference type="ARBA" id="ARBA00023125"/>
    </source>
</evidence>
<protein>
    <recommendedName>
        <fullName evidence="3">DNA topoisomerase (ATP-hydrolyzing)</fullName>
        <ecNumber evidence="3">5.6.2.2</ecNumber>
    </recommendedName>
</protein>
<evidence type="ECO:0000256" key="3">
    <source>
        <dbReference type="ARBA" id="ARBA00012895"/>
    </source>
</evidence>
<feature type="domain" description="Toprim" evidence="11">
    <location>
        <begin position="19"/>
        <end position="133"/>
    </location>
</feature>
<organism evidence="12 13">
    <name type="scientific">Helicobacter suis HS5</name>
    <dbReference type="NCBI Taxonomy" id="710394"/>
    <lineage>
        <taxon>Bacteria</taxon>
        <taxon>Pseudomonadati</taxon>
        <taxon>Campylobacterota</taxon>
        <taxon>Epsilonproteobacteria</taxon>
        <taxon>Campylobacterales</taxon>
        <taxon>Helicobacteraceae</taxon>
        <taxon>Helicobacter</taxon>
    </lineage>
</organism>
<proteinExistence type="inferred from homology"/>
<evidence type="ECO:0000256" key="8">
    <source>
        <dbReference type="ARBA" id="ARBA00023029"/>
    </source>
</evidence>
<comment type="similarity">
    <text evidence="2">Belongs to the type II topoisomerase GyrB family.</text>
</comment>
<keyword evidence="7" id="KW-0460">Magnesium</keyword>
<dbReference type="PANTHER" id="PTHR45866">
    <property type="entry name" value="DNA GYRASE/TOPOISOMERASE SUBUNIT B"/>
    <property type="match status" value="1"/>
</dbReference>
<keyword evidence="9" id="KW-0238">DNA-binding</keyword>
<evidence type="ECO:0000256" key="2">
    <source>
        <dbReference type="ARBA" id="ARBA00010708"/>
    </source>
</evidence>
<comment type="catalytic activity">
    <reaction evidence="1">
        <text>ATP-dependent breakage, passage and rejoining of double-stranded DNA.</text>
        <dbReference type="EC" id="5.6.2.2"/>
    </reaction>
</comment>
<dbReference type="Pfam" id="PF00986">
    <property type="entry name" value="DNA_gyraseB_C"/>
    <property type="match status" value="1"/>
</dbReference>
<evidence type="ECO:0000256" key="4">
    <source>
        <dbReference type="ARBA" id="ARBA00022723"/>
    </source>
</evidence>
<dbReference type="PANTHER" id="PTHR45866:SF1">
    <property type="entry name" value="DNA GYRASE SUBUNIT B, MITOCHONDRIAL"/>
    <property type="match status" value="1"/>
</dbReference>
<dbReference type="GO" id="GO:0003918">
    <property type="term" value="F:DNA topoisomerase type II (double strand cut, ATP-hydrolyzing) activity"/>
    <property type="evidence" value="ECO:0007669"/>
    <property type="project" value="UniProtKB-EC"/>
</dbReference>
<dbReference type="CDD" id="cd03366">
    <property type="entry name" value="TOPRIM_TopoIIA_GyrB"/>
    <property type="match status" value="1"/>
</dbReference>
<dbReference type="GO" id="GO:0046872">
    <property type="term" value="F:metal ion binding"/>
    <property type="evidence" value="ECO:0007669"/>
    <property type="project" value="UniProtKB-KW"/>
</dbReference>
<sequence>MGTLPGKLADCQSKDPKESEIYLVEGDSAGGSAKQGRDRTYQAILPLRGKILNVEKSHLSKILKSEEIKNMITAFGCGVGEEFNLEKLRYHKIIIMTDADVDGSHIQTLLMTFFYRYLKPLIANGHVYIAQPPLYRFKKKKIEKYLKDEKELNHFLIEHGIDSAQIEGIGRSDLLALLKTLSAYRFVLKELEKRPLMPEVLRYLVESPQRLSLEVLAAKIHDLLEKIHCHVLSHQILDQSLHFFVQTKTGLVELLIDEALFSDPLFLEAKALVQKIQEFDLSCLNMDALDFLESIEERAKQGAYIQRYKGLGEMNPEQLWETTMSAANRNLLRVSLEDEQSAHEAFNLLMGDEVEPRRDYIQAHARDVKHLDI</sequence>
<dbReference type="Gene3D" id="3.40.50.670">
    <property type="match status" value="2"/>
</dbReference>
<name>E7G2M1_9HELI</name>
<evidence type="ECO:0000256" key="5">
    <source>
        <dbReference type="ARBA" id="ARBA00022741"/>
    </source>
</evidence>
<dbReference type="AlphaFoldDB" id="E7G2M1"/>
<keyword evidence="6" id="KW-0067">ATP-binding</keyword>
<dbReference type="InterPro" id="IPR013759">
    <property type="entry name" value="Topo_IIA_B_C"/>
</dbReference>
<keyword evidence="4" id="KW-0479">Metal-binding</keyword>
<keyword evidence="8" id="KW-0799">Topoisomerase</keyword>
<dbReference type="InterPro" id="IPR002288">
    <property type="entry name" value="DNA_gyrase_B_C"/>
</dbReference>
<gene>
    <name evidence="12" type="primary">gyrB</name>
    <name evidence="12" type="ORF">HSUHS5_0161</name>
</gene>
<evidence type="ECO:0000256" key="7">
    <source>
        <dbReference type="ARBA" id="ARBA00022842"/>
    </source>
</evidence>
<keyword evidence="5" id="KW-0547">Nucleotide-binding</keyword>
<dbReference type="InterPro" id="IPR034160">
    <property type="entry name" value="TOPRIM_GyrB"/>
</dbReference>
<evidence type="ECO:0000256" key="6">
    <source>
        <dbReference type="ARBA" id="ARBA00022840"/>
    </source>
</evidence>
<dbReference type="SMART" id="SM00433">
    <property type="entry name" value="TOP2c"/>
    <property type="match status" value="1"/>
</dbReference>
<evidence type="ECO:0000259" key="11">
    <source>
        <dbReference type="PROSITE" id="PS50880"/>
    </source>
</evidence>
<reference evidence="12 13" key="1">
    <citation type="journal article" date="2011" name="Vet. Res.">
        <title>Genome sequence of Helicobacter suis supports its role in gastric pathology.</title>
        <authorList>
            <person name="Vermoote M."/>
            <person name="Vandekerckhove T.T."/>
            <person name="Flahou B."/>
            <person name="Pasmans F."/>
            <person name="Smet A."/>
            <person name="De Groote D."/>
            <person name="Van Criekinge W."/>
            <person name="Ducatelle R."/>
            <person name="Haesebrouck F."/>
        </authorList>
    </citation>
    <scope>NUCLEOTIDE SEQUENCE [LARGE SCALE GENOMIC DNA]</scope>
    <source>
        <strain evidence="12 13">HS5</strain>
    </source>
</reference>
<dbReference type="GO" id="GO:0005524">
    <property type="term" value="F:ATP binding"/>
    <property type="evidence" value="ECO:0007669"/>
    <property type="project" value="UniProtKB-KW"/>
</dbReference>
<evidence type="ECO:0000256" key="10">
    <source>
        <dbReference type="ARBA" id="ARBA00023235"/>
    </source>
</evidence>
<dbReference type="Pfam" id="PF01751">
    <property type="entry name" value="Toprim"/>
    <property type="match status" value="1"/>
</dbReference>
<keyword evidence="10" id="KW-0413">Isomerase</keyword>
<dbReference type="GO" id="GO:0006265">
    <property type="term" value="P:DNA topological change"/>
    <property type="evidence" value="ECO:0007669"/>
    <property type="project" value="InterPro"/>
</dbReference>
<dbReference type="EC" id="5.6.2.2" evidence="3"/>
<evidence type="ECO:0000313" key="12">
    <source>
        <dbReference type="EMBL" id="EFX42370.1"/>
    </source>
</evidence>
<dbReference type="Proteomes" id="UP000054093">
    <property type="component" value="Unassembled WGS sequence"/>
</dbReference>
<dbReference type="InterPro" id="IPR001241">
    <property type="entry name" value="Topo_IIA"/>
</dbReference>
<evidence type="ECO:0000313" key="13">
    <source>
        <dbReference type="Proteomes" id="UP000054093"/>
    </source>
</evidence>
<dbReference type="InterPro" id="IPR013760">
    <property type="entry name" value="Topo_IIA-like_dom_sf"/>
</dbReference>
<dbReference type="FunFam" id="3.40.50.670:FF:000001">
    <property type="entry name" value="DNA topoisomerase 2"/>
    <property type="match status" value="1"/>
</dbReference>
<dbReference type="InterPro" id="IPR000565">
    <property type="entry name" value="Topo_IIA_B"/>
</dbReference>
<dbReference type="PRINTS" id="PR00418">
    <property type="entry name" value="TPI2FAMILY"/>
</dbReference>